<comment type="similarity">
    <text evidence="2">Belongs to the actin-binding proteins ADF family. Twinfilin subfamily.</text>
</comment>
<sequence length="338" mass="36718">MQSGIKASTELKSAFNELVSSSSSLALFVTITNETLVPGDTIPSSSAFPSSLSQLTPLLSPKTATYILVKTDGSKSDGYLAITFVPDAAPVRQKMLFASTRTTLVRELGIERFGESIFCTNVEEVSPEGWERHLKHQRLENPLTEEERANEGIREAEMLESSGTGGREMGGMGMGVAQRSSTGTKGLRREEGLEGNVGEVKGGGEGVLVTLKIDVPNETLQVDKVQSGISAVSLKDSISHDEPRYSFFTYTPPGESEAKIIFLYTCPSSSKIKERMVYASSRISVVKMAEHELGLTIAKRLEGSSPTDFPEEVIKGEFVQKQEESKGFARPKRPGRRG</sequence>
<dbReference type="SMART" id="SM00102">
    <property type="entry name" value="ADF"/>
    <property type="match status" value="2"/>
</dbReference>
<dbReference type="InterPro" id="IPR029006">
    <property type="entry name" value="ADF-H/Gelsolin-like_dom_sf"/>
</dbReference>
<accession>A0A2P7ZU05</accession>
<dbReference type="CDD" id="cd11284">
    <property type="entry name" value="ADF_Twf-C_like"/>
    <property type="match status" value="1"/>
</dbReference>
<dbReference type="OrthoDB" id="10006997at2759"/>
<dbReference type="SUPFAM" id="SSF55753">
    <property type="entry name" value="Actin depolymerizing proteins"/>
    <property type="match status" value="2"/>
</dbReference>
<dbReference type="GO" id="GO:0051016">
    <property type="term" value="P:barbed-end actin filament capping"/>
    <property type="evidence" value="ECO:0007669"/>
    <property type="project" value="TreeGrafter"/>
</dbReference>
<evidence type="ECO:0000256" key="4">
    <source>
        <dbReference type="ARBA" id="ARBA00022737"/>
    </source>
</evidence>
<comment type="subunit">
    <text evidence="7">Interacts with G-actin; ADP-actin form.</text>
</comment>
<feature type="domain" description="ADF-H" evidence="8">
    <location>
        <begin position="3"/>
        <end position="135"/>
    </location>
</feature>
<evidence type="ECO:0000256" key="3">
    <source>
        <dbReference type="ARBA" id="ARBA00022490"/>
    </source>
</evidence>
<comment type="caution">
    <text evidence="9">The sequence shown here is derived from an EMBL/GenBank/DDBJ whole genome shotgun (WGS) entry which is preliminary data.</text>
</comment>
<evidence type="ECO:0000313" key="9">
    <source>
        <dbReference type="EMBL" id="PSK51699.1"/>
    </source>
</evidence>
<keyword evidence="4" id="KW-0677">Repeat</keyword>
<dbReference type="GO" id="GO:0030042">
    <property type="term" value="P:actin filament depolymerization"/>
    <property type="evidence" value="ECO:0007669"/>
    <property type="project" value="TreeGrafter"/>
</dbReference>
<keyword evidence="6" id="KW-0206">Cytoskeleton</keyword>
<evidence type="ECO:0000256" key="7">
    <source>
        <dbReference type="ARBA" id="ARBA00038532"/>
    </source>
</evidence>
<dbReference type="CDD" id="cd11285">
    <property type="entry name" value="ADF_Twf-N_like"/>
    <property type="match status" value="1"/>
</dbReference>
<comment type="subcellular location">
    <subcellularLocation>
        <location evidence="1">Cytoplasm</location>
        <location evidence="1">Cytoskeleton</location>
    </subcellularLocation>
</comment>
<dbReference type="InterPro" id="IPR028458">
    <property type="entry name" value="Twinfilin"/>
</dbReference>
<dbReference type="GO" id="GO:0005737">
    <property type="term" value="C:cytoplasm"/>
    <property type="evidence" value="ECO:0007669"/>
    <property type="project" value="TreeGrafter"/>
</dbReference>
<keyword evidence="3" id="KW-0963">Cytoplasm</keyword>
<evidence type="ECO:0000256" key="6">
    <source>
        <dbReference type="ARBA" id="ARBA00023212"/>
    </source>
</evidence>
<gene>
    <name evidence="9" type="ORF">B9Z65_2966</name>
</gene>
<dbReference type="GO" id="GO:0005884">
    <property type="term" value="C:actin filament"/>
    <property type="evidence" value="ECO:0007669"/>
    <property type="project" value="TreeGrafter"/>
</dbReference>
<protein>
    <submittedName>
        <fullName evidence="9">Twinfilin-2</fullName>
    </submittedName>
</protein>
<feature type="domain" description="ADF-H" evidence="8">
    <location>
        <begin position="184"/>
        <end position="319"/>
    </location>
</feature>
<dbReference type="Gene3D" id="3.40.20.10">
    <property type="entry name" value="Severin"/>
    <property type="match status" value="2"/>
</dbReference>
<keyword evidence="10" id="KW-1185">Reference proteome</keyword>
<evidence type="ECO:0000313" key="10">
    <source>
        <dbReference type="Proteomes" id="UP000243723"/>
    </source>
</evidence>
<evidence type="ECO:0000259" key="8">
    <source>
        <dbReference type="PROSITE" id="PS51263"/>
    </source>
</evidence>
<dbReference type="GO" id="GO:0051015">
    <property type="term" value="F:actin filament binding"/>
    <property type="evidence" value="ECO:0007669"/>
    <property type="project" value="TreeGrafter"/>
</dbReference>
<dbReference type="Proteomes" id="UP000243723">
    <property type="component" value="Unassembled WGS sequence"/>
</dbReference>
<dbReference type="PANTHER" id="PTHR13759">
    <property type="entry name" value="TWINFILIN"/>
    <property type="match status" value="1"/>
</dbReference>
<dbReference type="PANTHER" id="PTHR13759:SF1">
    <property type="entry name" value="TWINFILIN"/>
    <property type="match status" value="1"/>
</dbReference>
<proteinExistence type="inferred from homology"/>
<reference evidence="9 10" key="1">
    <citation type="submission" date="2017-05" db="EMBL/GenBank/DDBJ databases">
        <title>Draft genome sequence of Elsinoe australis.</title>
        <authorList>
            <person name="Cheng Q."/>
        </authorList>
    </citation>
    <scope>NUCLEOTIDE SEQUENCE [LARGE SCALE GENOMIC DNA]</scope>
    <source>
        <strain evidence="9 10">NL1</strain>
    </source>
</reference>
<evidence type="ECO:0000256" key="5">
    <source>
        <dbReference type="ARBA" id="ARBA00023203"/>
    </source>
</evidence>
<name>A0A2P7ZU05_9PEZI</name>
<keyword evidence="5" id="KW-0009">Actin-binding</keyword>
<dbReference type="EMBL" id="NHZQ01000121">
    <property type="protein sequence ID" value="PSK51699.1"/>
    <property type="molecule type" value="Genomic_DNA"/>
</dbReference>
<dbReference type="STRING" id="40998.A0A2P7ZU05"/>
<dbReference type="PROSITE" id="PS51263">
    <property type="entry name" value="ADF_H"/>
    <property type="match status" value="2"/>
</dbReference>
<evidence type="ECO:0000256" key="2">
    <source>
        <dbReference type="ARBA" id="ARBA00009557"/>
    </source>
</evidence>
<dbReference type="AlphaFoldDB" id="A0A2P7ZU05"/>
<organism evidence="9 10">
    <name type="scientific">Elsinoe australis</name>
    <dbReference type="NCBI Taxonomy" id="40998"/>
    <lineage>
        <taxon>Eukaryota</taxon>
        <taxon>Fungi</taxon>
        <taxon>Dikarya</taxon>
        <taxon>Ascomycota</taxon>
        <taxon>Pezizomycotina</taxon>
        <taxon>Dothideomycetes</taxon>
        <taxon>Dothideomycetidae</taxon>
        <taxon>Myriangiales</taxon>
        <taxon>Elsinoaceae</taxon>
        <taxon>Elsinoe</taxon>
    </lineage>
</organism>
<dbReference type="GO" id="GO:0003785">
    <property type="term" value="F:actin monomer binding"/>
    <property type="evidence" value="ECO:0007669"/>
    <property type="project" value="TreeGrafter"/>
</dbReference>
<evidence type="ECO:0000256" key="1">
    <source>
        <dbReference type="ARBA" id="ARBA00004245"/>
    </source>
</evidence>
<dbReference type="InterPro" id="IPR002108">
    <property type="entry name" value="ADF-H"/>
</dbReference>
<dbReference type="FunFam" id="3.40.20.10:FF:000042">
    <property type="entry name" value="Actin depolymerizing protein"/>
    <property type="match status" value="1"/>
</dbReference>
<dbReference type="Pfam" id="PF00241">
    <property type="entry name" value="Cofilin_ADF"/>
    <property type="match status" value="2"/>
</dbReference>